<proteinExistence type="predicted"/>
<dbReference type="EMBL" id="JAMFMA010000001">
    <property type="protein sequence ID" value="MCL6273350.1"/>
    <property type="molecule type" value="Genomic_DNA"/>
</dbReference>
<evidence type="ECO:0000313" key="2">
    <source>
        <dbReference type="Proteomes" id="UP001203607"/>
    </source>
</evidence>
<accession>A0ABT0PPM7</accession>
<organism evidence="1 2">
    <name type="scientific">Flagellimonas spongiicola</name>
    <dbReference type="NCBI Taxonomy" id="2942208"/>
    <lineage>
        <taxon>Bacteria</taxon>
        <taxon>Pseudomonadati</taxon>
        <taxon>Bacteroidota</taxon>
        <taxon>Flavobacteriia</taxon>
        <taxon>Flavobacteriales</taxon>
        <taxon>Flavobacteriaceae</taxon>
        <taxon>Flagellimonas</taxon>
    </lineage>
</organism>
<dbReference type="Proteomes" id="UP001203607">
    <property type="component" value="Unassembled WGS sequence"/>
</dbReference>
<protein>
    <submittedName>
        <fullName evidence="1">Uncharacterized protein</fullName>
    </submittedName>
</protein>
<sequence>MKPTLRPRPSKWLFLGLMLISISLYGQETIRYTGPFQLGNYVGEVDFSYRLVDGDTLLTGPFSMKRSNLDALLDQKDKTFSFTGSFTDGFPNGGWNFQFGEFESDQKTEVVGYQYRVNVNGIQKAATGNIKMGKPDGSWSISEELIENSEVKETIFNSQITYADGIPQQSFRIEGRQGTLVGRFLRNGHAHDDWTLYGDDHTETWSFSDGILNTISKKNSNFPIFQSNNRDFRTINLDERFVKILKLQLTEEHFQNVQPGINELLTENAVRYKQLNTILSQLGESQFMPVFKVRVPYYPMSSLEQVQANSMSEDYLQADKIAQGLLDNSQLNLLRRSDSEAQFLYSVVQNIHNTFLAPLKKAAQYQKHEVLDYVEGDVLMKRLFPAGRPTTTIQSDEANRTFQASNASDFNFYVKPMESLANISAYAKQCLDEIAAVLYDKVENEQRQQEIIALEEQMIKDVTRLNQLVDTVGTTNFTIDALRHITSTAESQLNTYSKKEQSNEKLTEAKQLVDCIAIYEKLALHISELPMKDEEIKKVFTDAVWNPFMANVMDEEIKKRITSAYRTILIPFLLEQSQTDLDCEKAIKLNQLLPDLHKRMLELREEDTSKLERKLRKEKNPNAILELFNLQPLDIN</sequence>
<name>A0ABT0PPM7_9FLAO</name>
<keyword evidence="2" id="KW-1185">Reference proteome</keyword>
<reference evidence="1 2" key="1">
    <citation type="submission" date="2022-05" db="EMBL/GenBank/DDBJ databases">
        <authorList>
            <person name="Park J.-S."/>
        </authorList>
    </citation>
    <scope>NUCLEOTIDE SEQUENCE [LARGE SCALE GENOMIC DNA]</scope>
    <source>
        <strain evidence="1 2">2012CJ35-5</strain>
    </source>
</reference>
<dbReference type="RefSeq" id="WP_249656527.1">
    <property type="nucleotide sequence ID" value="NZ_JAMFMA010000001.1"/>
</dbReference>
<comment type="caution">
    <text evidence="1">The sequence shown here is derived from an EMBL/GenBank/DDBJ whole genome shotgun (WGS) entry which is preliminary data.</text>
</comment>
<gene>
    <name evidence="1" type="ORF">M3P19_04975</name>
</gene>
<evidence type="ECO:0000313" key="1">
    <source>
        <dbReference type="EMBL" id="MCL6273350.1"/>
    </source>
</evidence>